<dbReference type="Pfam" id="PF13302">
    <property type="entry name" value="Acetyltransf_3"/>
    <property type="match status" value="1"/>
</dbReference>
<dbReference type="KEGG" id="bvv:BHK69_15770"/>
<gene>
    <name evidence="2" type="ORF">BHK69_15770</name>
</gene>
<accession>A0A1D7UAW2</accession>
<dbReference type="AlphaFoldDB" id="A0A1D7UAW2"/>
<dbReference type="PANTHER" id="PTHR39173">
    <property type="entry name" value="ACETYLTRANSFERASE"/>
    <property type="match status" value="1"/>
</dbReference>
<evidence type="ECO:0000259" key="1">
    <source>
        <dbReference type="PROSITE" id="PS51186"/>
    </source>
</evidence>
<organism evidence="2 3">
    <name type="scientific">Bosea vaviloviae</name>
    <dbReference type="NCBI Taxonomy" id="1526658"/>
    <lineage>
        <taxon>Bacteria</taxon>
        <taxon>Pseudomonadati</taxon>
        <taxon>Pseudomonadota</taxon>
        <taxon>Alphaproteobacteria</taxon>
        <taxon>Hyphomicrobiales</taxon>
        <taxon>Boseaceae</taxon>
        <taxon>Bosea</taxon>
    </lineage>
</organism>
<dbReference type="SUPFAM" id="SSF55729">
    <property type="entry name" value="Acyl-CoA N-acyltransferases (Nat)"/>
    <property type="match status" value="1"/>
</dbReference>
<dbReference type="InterPro" id="IPR016181">
    <property type="entry name" value="Acyl_CoA_acyltransferase"/>
</dbReference>
<feature type="domain" description="N-acetyltransferase" evidence="1">
    <location>
        <begin position="1"/>
        <end position="133"/>
    </location>
</feature>
<reference evidence="2 3" key="1">
    <citation type="journal article" date="2015" name="Antonie Van Leeuwenhoek">
        <title>Bosea vaviloviae sp. nov., a new species of slow-growing rhizobia isolated from nodules of the relict species Vavilovia formosa (Stev.) Fed.</title>
        <authorList>
            <person name="Safronova V.I."/>
            <person name="Kuznetsova I.G."/>
            <person name="Sazanova A.L."/>
            <person name="Kimeklis A.K."/>
            <person name="Belimov A.A."/>
            <person name="Andronov E.E."/>
            <person name="Pinaev A.G."/>
            <person name="Chizhevskaya E.P."/>
            <person name="Pukhaev A.R."/>
            <person name="Popov K.P."/>
            <person name="Willems A."/>
            <person name="Tikhonovich I.A."/>
        </authorList>
    </citation>
    <scope>NUCLEOTIDE SEQUENCE [LARGE SCALE GENOMIC DNA]</scope>
    <source>
        <strain evidence="2 3">Vaf18</strain>
    </source>
</reference>
<dbReference type="Gene3D" id="3.40.630.30">
    <property type="match status" value="1"/>
</dbReference>
<dbReference type="GO" id="GO:0016747">
    <property type="term" value="F:acyltransferase activity, transferring groups other than amino-acyl groups"/>
    <property type="evidence" value="ECO:0007669"/>
    <property type="project" value="InterPro"/>
</dbReference>
<protein>
    <recommendedName>
        <fullName evidence="1">N-acetyltransferase domain-containing protein</fullName>
    </recommendedName>
</protein>
<evidence type="ECO:0000313" key="2">
    <source>
        <dbReference type="EMBL" id="AOO84513.1"/>
    </source>
</evidence>
<dbReference type="Proteomes" id="UP000094969">
    <property type="component" value="Chromosome"/>
</dbReference>
<evidence type="ECO:0000313" key="3">
    <source>
        <dbReference type="Proteomes" id="UP000094969"/>
    </source>
</evidence>
<keyword evidence="3" id="KW-1185">Reference proteome</keyword>
<dbReference type="EMBL" id="CP017147">
    <property type="protein sequence ID" value="AOO84513.1"/>
    <property type="molecule type" value="Genomic_DNA"/>
</dbReference>
<proteinExistence type="predicted"/>
<name>A0A1D7UAW2_9HYPH</name>
<dbReference type="InterPro" id="IPR000182">
    <property type="entry name" value="GNAT_dom"/>
</dbReference>
<sequence>MRLSHVYPAETSPWGVRTFRFDMLVDGMVAGTISLRPATTHLLTHLSGQIGFSVEPGFRGRGLAAKAVRALVPAARAHGLNELWFTTTPDNVASRRTLEKLGCVLVESVAVPEDYVSHASGERTKLRYRLDLLG</sequence>
<dbReference type="PANTHER" id="PTHR39173:SF1">
    <property type="entry name" value="ACETYLTRANSFERASE"/>
    <property type="match status" value="1"/>
</dbReference>
<dbReference type="CDD" id="cd04301">
    <property type="entry name" value="NAT_SF"/>
    <property type="match status" value="1"/>
</dbReference>
<dbReference type="PROSITE" id="PS51186">
    <property type="entry name" value="GNAT"/>
    <property type="match status" value="1"/>
</dbReference>